<accession>A0ABQ1JMG9</accession>
<evidence type="ECO:0000256" key="2">
    <source>
        <dbReference type="ARBA" id="ARBA00004196"/>
    </source>
</evidence>
<dbReference type="RefSeq" id="WP_233123976.1">
    <property type="nucleotide sequence ID" value="NZ_BMKF01000002.1"/>
</dbReference>
<dbReference type="InterPro" id="IPR045834">
    <property type="entry name" value="Csd3_N2"/>
</dbReference>
<keyword evidence="6" id="KW-0862">Zinc</keyword>
<dbReference type="CDD" id="cd12797">
    <property type="entry name" value="M23_peptidase"/>
    <property type="match status" value="1"/>
</dbReference>
<evidence type="ECO:0000256" key="5">
    <source>
        <dbReference type="ARBA" id="ARBA00022801"/>
    </source>
</evidence>
<dbReference type="Gene3D" id="2.70.70.10">
    <property type="entry name" value="Glucose Permease (Domain IIA)"/>
    <property type="match status" value="1"/>
</dbReference>
<evidence type="ECO:0000313" key="11">
    <source>
        <dbReference type="Proteomes" id="UP000628854"/>
    </source>
</evidence>
<evidence type="ECO:0000256" key="6">
    <source>
        <dbReference type="ARBA" id="ARBA00022833"/>
    </source>
</evidence>
<keyword evidence="11" id="KW-1185">Reference proteome</keyword>
<dbReference type="Pfam" id="PF01551">
    <property type="entry name" value="Peptidase_M23"/>
    <property type="match status" value="1"/>
</dbReference>
<protein>
    <recommendedName>
        <fullName evidence="12">Peptidase M23</fullName>
    </recommendedName>
</protein>
<keyword evidence="4" id="KW-0479">Metal-binding</keyword>
<gene>
    <name evidence="10" type="ORF">GCM10011503_19310</name>
</gene>
<organism evidence="10 11">
    <name type="scientific">Henriciella pelagia</name>
    <dbReference type="NCBI Taxonomy" id="1977912"/>
    <lineage>
        <taxon>Bacteria</taxon>
        <taxon>Pseudomonadati</taxon>
        <taxon>Pseudomonadota</taxon>
        <taxon>Alphaproteobacteria</taxon>
        <taxon>Hyphomonadales</taxon>
        <taxon>Hyphomonadaceae</taxon>
        <taxon>Henriciella</taxon>
    </lineage>
</organism>
<evidence type="ECO:0000313" key="10">
    <source>
        <dbReference type="EMBL" id="GGB70740.1"/>
    </source>
</evidence>
<evidence type="ECO:0000256" key="3">
    <source>
        <dbReference type="ARBA" id="ARBA00022670"/>
    </source>
</evidence>
<name>A0ABQ1JMG9_9PROT</name>
<dbReference type="Pfam" id="PF19425">
    <property type="entry name" value="Csd3_N2"/>
    <property type="match status" value="1"/>
</dbReference>
<dbReference type="PANTHER" id="PTHR21666:SF288">
    <property type="entry name" value="CELL DIVISION PROTEIN YTFB"/>
    <property type="match status" value="1"/>
</dbReference>
<evidence type="ECO:0008006" key="12">
    <source>
        <dbReference type="Google" id="ProtNLM"/>
    </source>
</evidence>
<dbReference type="InterPro" id="IPR050570">
    <property type="entry name" value="Cell_wall_metabolism_enzyme"/>
</dbReference>
<evidence type="ECO:0000259" key="9">
    <source>
        <dbReference type="Pfam" id="PF19425"/>
    </source>
</evidence>
<reference evidence="11" key="1">
    <citation type="journal article" date="2019" name="Int. J. Syst. Evol. Microbiol.">
        <title>The Global Catalogue of Microorganisms (GCM) 10K type strain sequencing project: providing services to taxonomists for standard genome sequencing and annotation.</title>
        <authorList>
            <consortium name="The Broad Institute Genomics Platform"/>
            <consortium name="The Broad Institute Genome Sequencing Center for Infectious Disease"/>
            <person name="Wu L."/>
            <person name="Ma J."/>
        </authorList>
    </citation>
    <scope>NUCLEOTIDE SEQUENCE [LARGE SCALE GENOMIC DNA]</scope>
    <source>
        <strain evidence="11">CGMCC 1.15928</strain>
    </source>
</reference>
<comment type="caution">
    <text evidence="10">The sequence shown here is derived from an EMBL/GenBank/DDBJ whole genome shotgun (WGS) entry which is preliminary data.</text>
</comment>
<comment type="subcellular location">
    <subcellularLocation>
        <location evidence="2">Cell envelope</location>
    </subcellularLocation>
</comment>
<dbReference type="InterPro" id="IPR016047">
    <property type="entry name" value="M23ase_b-sheet_dom"/>
</dbReference>
<dbReference type="InterPro" id="IPR011055">
    <property type="entry name" value="Dup_hybrid_motif"/>
</dbReference>
<comment type="cofactor">
    <cofactor evidence="1">
        <name>Zn(2+)</name>
        <dbReference type="ChEBI" id="CHEBI:29105"/>
    </cofactor>
</comment>
<proteinExistence type="predicted"/>
<evidence type="ECO:0000256" key="7">
    <source>
        <dbReference type="ARBA" id="ARBA00023049"/>
    </source>
</evidence>
<keyword evidence="7" id="KW-0482">Metalloprotease</keyword>
<dbReference type="EMBL" id="BMKF01000002">
    <property type="protein sequence ID" value="GGB70740.1"/>
    <property type="molecule type" value="Genomic_DNA"/>
</dbReference>
<dbReference type="SUPFAM" id="SSF51261">
    <property type="entry name" value="Duplicated hybrid motif"/>
    <property type="match status" value="1"/>
</dbReference>
<feature type="domain" description="M23ase beta-sheet core" evidence="8">
    <location>
        <begin position="299"/>
        <end position="393"/>
    </location>
</feature>
<dbReference type="Gene3D" id="3.10.450.350">
    <property type="match status" value="1"/>
</dbReference>
<dbReference type="PANTHER" id="PTHR21666">
    <property type="entry name" value="PEPTIDASE-RELATED"/>
    <property type="match status" value="1"/>
</dbReference>
<keyword evidence="5" id="KW-0378">Hydrolase</keyword>
<dbReference type="Proteomes" id="UP000628854">
    <property type="component" value="Unassembled WGS sequence"/>
</dbReference>
<evidence type="ECO:0000256" key="1">
    <source>
        <dbReference type="ARBA" id="ARBA00001947"/>
    </source>
</evidence>
<sequence length="452" mass="49040">MNIELSRGMASFALLGVASAAVSLSTFYFIGQARKAEAQPVVQVSLAVPLATTLLSADDMDTGPAIVARDGKLKSRETLTELVQQLGASPADASRALRAVYDAELIDPRRVRPGLEIKANFSGPDEAQLTSLSISNEAGRQILSKRVTGGDFIPVVLSAQTRPVARRISATIDTSIYEAALAQGARDQQVVDFARIFGYDLDFQRDIHPGDSFEMVYEEMVDERGNRVRTGEVLYAAINGKSLKKGYYQFTPSDDGVMDYFDKNGEAATKFLMKTPINGARLSSSFGYRRHPISGYNKLHKGTDFAAPTGTPVYAAGHGTIERANRYGGYGNYVRIRHANGYSTAYAHLSRFGKYKTGQRVRQGDIIGYVGSTGASTGPHLHYEVLVRGKPVNAMTLDLPTGRKLADTPEIMEDFLQRRGEIDALGMPQAEVELVSDQGSYPVDTVAVPPAP</sequence>
<keyword evidence="3" id="KW-0645">Protease</keyword>
<feature type="domain" description="Csd3-like second N-terminal" evidence="9">
    <location>
        <begin position="166"/>
        <end position="286"/>
    </location>
</feature>
<evidence type="ECO:0000256" key="4">
    <source>
        <dbReference type="ARBA" id="ARBA00022723"/>
    </source>
</evidence>
<evidence type="ECO:0000259" key="8">
    <source>
        <dbReference type="Pfam" id="PF01551"/>
    </source>
</evidence>